<dbReference type="HOGENOM" id="CLU_1871631_0_0_0"/>
<proteinExistence type="predicted"/>
<sequence>MKRLALVWGIALAVAVGFFGGRLWAKEEGNGWVVWKKTELYLHDRPYEADSWEIQSSTTNLAECKKLAKGFARIAVEFAREDEEDLTRKHPGKNPPPMVVEYREGSSLYSVSGDDGFAMTVSFDCYPAATDPRPRR</sequence>
<protein>
    <submittedName>
        <fullName evidence="1">Uncharacterized protein</fullName>
    </submittedName>
</protein>
<dbReference type="AlphaFoldDB" id="D5MHY7"/>
<dbReference type="Proteomes" id="UP000006898">
    <property type="component" value="Chromosome"/>
</dbReference>
<gene>
    <name evidence="1" type="ORF">DAMO_2228</name>
</gene>
<dbReference type="KEGG" id="mox:DAMO_2228"/>
<evidence type="ECO:0000313" key="1">
    <source>
        <dbReference type="EMBL" id="CBE69278.1"/>
    </source>
</evidence>
<reference evidence="1 2" key="1">
    <citation type="journal article" date="2010" name="Nature">
        <title>Nitrite-driven anaerobic methane oxidation by oxygenic bacteria.</title>
        <authorList>
            <person name="Ettwig K.F."/>
            <person name="Butler M.K."/>
            <person name="Le Paslier D."/>
            <person name="Pelletier E."/>
            <person name="Mangenot S."/>
            <person name="Kuypers M.M.M."/>
            <person name="Schreiber F."/>
            <person name="Dutilh B.E."/>
            <person name="Zedelius J."/>
            <person name="de Beer D."/>
            <person name="Gloerich J."/>
            <person name="Wessels H.J.C.T."/>
            <person name="van Allen T."/>
            <person name="Luesken F."/>
            <person name="Wu M."/>
            <person name="van de Pas-Schoonen K.T."/>
            <person name="Op den Camp H.J.M."/>
            <person name="Janssen-Megens E.M."/>
            <person name="Francoijs K-J."/>
            <person name="Stunnenberg H."/>
            <person name="Weissenbach J."/>
            <person name="Jetten M.S.M."/>
            <person name="Strous M."/>
        </authorList>
    </citation>
    <scope>NUCLEOTIDE SEQUENCE [LARGE SCALE GENOMIC DNA]</scope>
</reference>
<organism evidence="1 2">
    <name type="scientific">Methylomirabilis oxygeniifera</name>
    <dbReference type="NCBI Taxonomy" id="671143"/>
    <lineage>
        <taxon>Bacteria</taxon>
        <taxon>Candidatus Methylomirabilota</taxon>
        <taxon>Candidatus Methylomirabilia</taxon>
        <taxon>Candidatus Methylomirabilales</taxon>
        <taxon>Candidatus Methylomirabilaceae</taxon>
        <taxon>Candidatus Methylomirabilis</taxon>
    </lineage>
</organism>
<accession>D5MHY7</accession>
<evidence type="ECO:0000313" key="2">
    <source>
        <dbReference type="Proteomes" id="UP000006898"/>
    </source>
</evidence>
<dbReference type="STRING" id="671143.DAMO_2228"/>
<name>D5MHY7_METO1</name>
<dbReference type="EMBL" id="FP565575">
    <property type="protein sequence ID" value="CBE69278.1"/>
    <property type="molecule type" value="Genomic_DNA"/>
</dbReference>